<dbReference type="Proteomes" id="UP000297454">
    <property type="component" value="Unassembled WGS sequence"/>
</dbReference>
<evidence type="ECO:0000256" key="1">
    <source>
        <dbReference type="ARBA" id="ARBA00006845"/>
    </source>
</evidence>
<protein>
    <recommendedName>
        <fullName evidence="2">Barstar (barnase inhibitor) domain-containing protein</fullName>
    </recommendedName>
</protein>
<evidence type="ECO:0000259" key="2">
    <source>
        <dbReference type="Pfam" id="PF01337"/>
    </source>
</evidence>
<dbReference type="SUPFAM" id="SSF51161">
    <property type="entry name" value="Trimeric LpxA-like enzymes"/>
    <property type="match status" value="1"/>
</dbReference>
<gene>
    <name evidence="3" type="ORF">EQF91_06265</name>
</gene>
<proteinExistence type="inferred from homology"/>
<dbReference type="PANTHER" id="PTHR13061">
    <property type="entry name" value="DYNACTIN SUBUNIT P25"/>
    <property type="match status" value="1"/>
</dbReference>
<reference evidence="3 4" key="1">
    <citation type="submission" date="2019-01" db="EMBL/GenBank/DDBJ databases">
        <title>Draft Genome Sequences of Helcococcus ovis Strains Isolated from the Uterus and Vagina of Dairy Cows with Metritis.</title>
        <authorList>
            <person name="Cunha F."/>
            <person name="Jeon S.J."/>
            <person name="Kutzer P."/>
            <person name="Galvao K.N."/>
        </authorList>
    </citation>
    <scope>NUCLEOTIDE SEQUENCE [LARGE SCALE GENOMIC DNA]</scope>
    <source>
        <strain evidence="3 4">KG-37</strain>
    </source>
</reference>
<dbReference type="CDD" id="cd04645">
    <property type="entry name" value="LbH_gamma_CA_like"/>
    <property type="match status" value="1"/>
</dbReference>
<dbReference type="InterPro" id="IPR047324">
    <property type="entry name" value="LbH_gamma_CA-like"/>
</dbReference>
<dbReference type="Pfam" id="PF01337">
    <property type="entry name" value="Barstar"/>
    <property type="match status" value="1"/>
</dbReference>
<dbReference type="Gene3D" id="3.30.370.10">
    <property type="entry name" value="Barstar-like"/>
    <property type="match status" value="1"/>
</dbReference>
<dbReference type="EMBL" id="SCFR01000022">
    <property type="protein sequence ID" value="TFF65275.1"/>
    <property type="molecule type" value="Genomic_DNA"/>
</dbReference>
<comment type="caution">
    <text evidence="3">The sequence shown here is derived from an EMBL/GenBank/DDBJ whole genome shotgun (WGS) entry which is preliminary data.</text>
</comment>
<dbReference type="InterPro" id="IPR000468">
    <property type="entry name" value="Barstar"/>
</dbReference>
<dbReference type="PANTHER" id="PTHR13061:SF29">
    <property type="entry name" value="GAMMA CARBONIC ANHYDRASE-LIKE 1, MITOCHONDRIAL-RELATED"/>
    <property type="match status" value="1"/>
</dbReference>
<organism evidence="3 4">
    <name type="scientific">Helcococcus ovis</name>
    <dbReference type="NCBI Taxonomy" id="72026"/>
    <lineage>
        <taxon>Bacteria</taxon>
        <taxon>Bacillati</taxon>
        <taxon>Bacillota</taxon>
        <taxon>Tissierellia</taxon>
        <taxon>Tissierellales</taxon>
        <taxon>Peptoniphilaceae</taxon>
        <taxon>Helcococcus</taxon>
    </lineage>
</organism>
<dbReference type="InterPro" id="IPR050484">
    <property type="entry name" value="Transf_Hexapept/Carb_Anhydrase"/>
</dbReference>
<keyword evidence="4" id="KW-1185">Reference proteome</keyword>
<evidence type="ECO:0000313" key="3">
    <source>
        <dbReference type="EMBL" id="TFF65275.1"/>
    </source>
</evidence>
<dbReference type="Gene3D" id="2.160.10.10">
    <property type="entry name" value="Hexapeptide repeat proteins"/>
    <property type="match status" value="1"/>
</dbReference>
<dbReference type="InterPro" id="IPR001451">
    <property type="entry name" value="Hexapep"/>
</dbReference>
<dbReference type="InterPro" id="IPR035905">
    <property type="entry name" value="Barstar-like_sf"/>
</dbReference>
<feature type="domain" description="Barstar (barnase inhibitor)" evidence="2">
    <location>
        <begin position="1"/>
        <end position="78"/>
    </location>
</feature>
<dbReference type="RefSeq" id="WP_134768864.1">
    <property type="nucleotide sequence ID" value="NZ_CP119761.1"/>
</dbReference>
<name>A0A4R9C0H4_9FIRM</name>
<dbReference type="AlphaFoldDB" id="A0A4R9C0H4"/>
<dbReference type="Pfam" id="PF00132">
    <property type="entry name" value="Hexapep"/>
    <property type="match status" value="1"/>
</dbReference>
<comment type="similarity">
    <text evidence="1">Belongs to the barstar family.</text>
</comment>
<evidence type="ECO:0000313" key="4">
    <source>
        <dbReference type="Proteomes" id="UP000297454"/>
    </source>
</evidence>
<sequence length="279" mass="31046">MSNVVLNGKDFLDKEKFHDIMKNSFKLPGYYARNLDSLWDLLSEKNSLSILIMNADMIQVNLGEYGKSVMKLFDDLNQLEGFKVDYIFSGCFKDDLNFSKKDVIKSKGNYTIKNLEKLKPNIDDSVFIAEGARIIGNVEVGKDSSIWYNATLRADYGKIKIGKNSNIQDNAVIHLSHDSDTIIGDNVTVGHSAIIHGAKIENDVLVGMGAIVLDNCVIGENSIIGAGALVTKNKEFPPKSLIIGSPAKFVRELSDDEIYSIRQNALEYIQNAKKYKNNL</sequence>
<dbReference type="SUPFAM" id="SSF52038">
    <property type="entry name" value="Barstar-related"/>
    <property type="match status" value="1"/>
</dbReference>
<dbReference type="InterPro" id="IPR011004">
    <property type="entry name" value="Trimer_LpxA-like_sf"/>
</dbReference>
<accession>A0A4R9C0H4</accession>